<dbReference type="SUPFAM" id="SSF53335">
    <property type="entry name" value="S-adenosyl-L-methionine-dependent methyltransferases"/>
    <property type="match status" value="1"/>
</dbReference>
<keyword evidence="2" id="KW-0489">Methyltransferase</keyword>
<dbReference type="SMART" id="SM00828">
    <property type="entry name" value="PKS_MT"/>
    <property type="match status" value="1"/>
</dbReference>
<dbReference type="PIRSF" id="PIRSF003085">
    <property type="entry name" value="CMAS"/>
    <property type="match status" value="1"/>
</dbReference>
<name>A0A6J6I1P0_9ZZZZ</name>
<feature type="domain" description="Polyketide synthase-like methyltransferase" evidence="7">
    <location>
        <begin position="141"/>
        <end position="421"/>
    </location>
</feature>
<dbReference type="InterPro" id="IPR020803">
    <property type="entry name" value="MeTfrase_dom"/>
</dbReference>
<evidence type="ECO:0000259" key="7">
    <source>
        <dbReference type="SMART" id="SM00828"/>
    </source>
</evidence>
<keyword evidence="5" id="KW-0443">Lipid metabolism</keyword>
<protein>
    <submittedName>
        <fullName evidence="8">Unannotated protein</fullName>
    </submittedName>
</protein>
<dbReference type="GO" id="GO:0008168">
    <property type="term" value="F:methyltransferase activity"/>
    <property type="evidence" value="ECO:0007669"/>
    <property type="project" value="UniProtKB-KW"/>
</dbReference>
<dbReference type="InterPro" id="IPR003333">
    <property type="entry name" value="CMAS"/>
</dbReference>
<evidence type="ECO:0000256" key="2">
    <source>
        <dbReference type="ARBA" id="ARBA00022603"/>
    </source>
</evidence>
<dbReference type="PANTHER" id="PTHR43667">
    <property type="entry name" value="CYCLOPROPANE-FATTY-ACYL-PHOSPHOLIPID SYNTHASE"/>
    <property type="match status" value="1"/>
</dbReference>
<reference evidence="8" key="1">
    <citation type="submission" date="2020-05" db="EMBL/GenBank/DDBJ databases">
        <authorList>
            <person name="Chiriac C."/>
            <person name="Salcher M."/>
            <person name="Ghai R."/>
            <person name="Kavagutti S V."/>
        </authorList>
    </citation>
    <scope>NUCLEOTIDE SEQUENCE</scope>
</reference>
<evidence type="ECO:0000256" key="4">
    <source>
        <dbReference type="ARBA" id="ARBA00022691"/>
    </source>
</evidence>
<sequence>MALAPLFYDALGGQLPIRLQFYDGSTAGPADATATLHVLSRDGLARVLSRPGELGAVRAYVSGDIHLDGDLREFLEQGSNIDFSLRTLDPKAIGRLLKSTGLGVLRSPTPPPEEANLRGKVHTRDRDRDAISHHYDVSNEFYAMVLGPSMVYSCAVWSDPAESLESAQAAKLDLVCRKLDLRPGMRLLDVGCGWGSLAVHAAQHYGADVVGITLSVEQAELARLRVAKAGLSDRIEIRLQDYRDVTDGPFDAISSIGMFEHVGRKRMDEYIRSLYDLLPAGGRLLNHAISRPGYPQGDGVVGRARALGRRLATAFGSDSTSRVQSQLIQRYVFPDGELHEVGVLVSMLQESGFEVRHLESLREHYAITLEHWVENLEDNWSAAVDEVGEARARIWRLYMAASALNFRLGRIQIQQVLAVKSLDGISAFPLRPRF</sequence>
<dbReference type="PANTHER" id="PTHR43667:SF1">
    <property type="entry name" value="CYCLOPROPANE-FATTY-ACYL-PHOSPHOLIPID SYNTHASE"/>
    <property type="match status" value="1"/>
</dbReference>
<evidence type="ECO:0000256" key="5">
    <source>
        <dbReference type="ARBA" id="ARBA00023098"/>
    </source>
</evidence>
<evidence type="ECO:0000256" key="1">
    <source>
        <dbReference type="ARBA" id="ARBA00010815"/>
    </source>
</evidence>
<dbReference type="GO" id="GO:0032259">
    <property type="term" value="P:methylation"/>
    <property type="evidence" value="ECO:0007669"/>
    <property type="project" value="UniProtKB-KW"/>
</dbReference>
<keyword evidence="3" id="KW-0808">Transferase</keyword>
<comment type="similarity">
    <text evidence="1">Belongs to the CFA/CMAS family.</text>
</comment>
<dbReference type="AlphaFoldDB" id="A0A6J6I1P0"/>
<evidence type="ECO:0000313" key="8">
    <source>
        <dbReference type="EMBL" id="CAB4617719.1"/>
    </source>
</evidence>
<feature type="region of interest" description="Disordered" evidence="6">
    <location>
        <begin position="104"/>
        <end position="123"/>
    </location>
</feature>
<gene>
    <name evidence="8" type="ORF">UFOPK1835_01524</name>
</gene>
<dbReference type="Gene3D" id="3.40.50.150">
    <property type="entry name" value="Vaccinia Virus protein VP39"/>
    <property type="match status" value="1"/>
</dbReference>
<dbReference type="Pfam" id="PF02353">
    <property type="entry name" value="CMAS"/>
    <property type="match status" value="1"/>
</dbReference>
<accession>A0A6J6I1P0</accession>
<evidence type="ECO:0000256" key="3">
    <source>
        <dbReference type="ARBA" id="ARBA00022679"/>
    </source>
</evidence>
<organism evidence="8">
    <name type="scientific">freshwater metagenome</name>
    <dbReference type="NCBI Taxonomy" id="449393"/>
    <lineage>
        <taxon>unclassified sequences</taxon>
        <taxon>metagenomes</taxon>
        <taxon>ecological metagenomes</taxon>
    </lineage>
</organism>
<dbReference type="InterPro" id="IPR029063">
    <property type="entry name" value="SAM-dependent_MTases_sf"/>
</dbReference>
<dbReference type="GO" id="GO:0008610">
    <property type="term" value="P:lipid biosynthetic process"/>
    <property type="evidence" value="ECO:0007669"/>
    <property type="project" value="InterPro"/>
</dbReference>
<dbReference type="InterPro" id="IPR050723">
    <property type="entry name" value="CFA/CMAS"/>
</dbReference>
<dbReference type="CDD" id="cd02440">
    <property type="entry name" value="AdoMet_MTases"/>
    <property type="match status" value="1"/>
</dbReference>
<dbReference type="EMBL" id="CAEZUP010000074">
    <property type="protein sequence ID" value="CAB4617719.1"/>
    <property type="molecule type" value="Genomic_DNA"/>
</dbReference>
<keyword evidence="4" id="KW-0949">S-adenosyl-L-methionine</keyword>
<proteinExistence type="inferred from homology"/>
<evidence type="ECO:0000256" key="6">
    <source>
        <dbReference type="SAM" id="MobiDB-lite"/>
    </source>
</evidence>